<dbReference type="InterPro" id="IPR006342">
    <property type="entry name" value="FkbM_mtfrase"/>
</dbReference>
<dbReference type="EMBL" id="HBHA01002004">
    <property type="protein sequence ID" value="CAD9581407.1"/>
    <property type="molecule type" value="Transcribed_RNA"/>
</dbReference>
<dbReference type="EMBL" id="HBHA01002003">
    <property type="protein sequence ID" value="CAD9581403.1"/>
    <property type="molecule type" value="Transcribed_RNA"/>
</dbReference>
<accession>A0A6T7AUL9</accession>
<evidence type="ECO:0000313" key="3">
    <source>
        <dbReference type="EMBL" id="CAD9581407.1"/>
    </source>
</evidence>
<dbReference type="InterPro" id="IPR026913">
    <property type="entry name" value="METTL24"/>
</dbReference>
<evidence type="ECO:0000313" key="2">
    <source>
        <dbReference type="EMBL" id="CAD9581403.1"/>
    </source>
</evidence>
<proteinExistence type="predicted"/>
<protein>
    <recommendedName>
        <fullName evidence="1">Methyltransferase FkbM domain-containing protein</fullName>
    </recommendedName>
</protein>
<dbReference type="PANTHER" id="PTHR32026:SF10">
    <property type="entry name" value="METHYLTRANSFERASE-LIKE PROTEIN 24-RELATED"/>
    <property type="match status" value="1"/>
</dbReference>
<dbReference type="PANTHER" id="PTHR32026">
    <property type="entry name" value="METHYLTRANSFERASE-LIKE PROTEIN 24"/>
    <property type="match status" value="1"/>
</dbReference>
<gene>
    <name evidence="2" type="ORF">BIGN1055_LOCUS1284</name>
    <name evidence="3" type="ORF">BIGN1055_LOCUS1285</name>
</gene>
<sequence>MGSIMDELGHDHVDVLKIDVEGSEYGFLEQLIEDGDRCTRIDQLTAEWHHYDFDSRYGGGASPVIAVFDEMLSKRCGLELAYVLNKNGGAMAGDQICIDQDIKLRYNLATYVRNVTRKVTKQ</sequence>
<name>A0A6T7AUL9_BIGNA</name>
<dbReference type="AlphaFoldDB" id="A0A6T7AUL9"/>
<reference evidence="3" key="1">
    <citation type="submission" date="2021-01" db="EMBL/GenBank/DDBJ databases">
        <authorList>
            <person name="Corre E."/>
            <person name="Pelletier E."/>
            <person name="Niang G."/>
            <person name="Scheremetjew M."/>
            <person name="Finn R."/>
            <person name="Kale V."/>
            <person name="Holt S."/>
            <person name="Cochrane G."/>
            <person name="Meng A."/>
            <person name="Brown T."/>
            <person name="Cohen L."/>
        </authorList>
    </citation>
    <scope>NUCLEOTIDE SEQUENCE</scope>
    <source>
        <strain evidence="3">CCMP1258.1</strain>
    </source>
</reference>
<evidence type="ECO:0000259" key="1">
    <source>
        <dbReference type="Pfam" id="PF05050"/>
    </source>
</evidence>
<dbReference type="Pfam" id="PF05050">
    <property type="entry name" value="Methyltransf_21"/>
    <property type="match status" value="1"/>
</dbReference>
<feature type="domain" description="Methyltransferase FkbM" evidence="1">
    <location>
        <begin position="4"/>
        <end position="52"/>
    </location>
</feature>
<organism evidence="3">
    <name type="scientific">Bigelowiella natans</name>
    <name type="common">Pedinomonas minutissima</name>
    <name type="synonym">Chlorarachnion sp. (strain CCMP621)</name>
    <dbReference type="NCBI Taxonomy" id="227086"/>
    <lineage>
        <taxon>Eukaryota</taxon>
        <taxon>Sar</taxon>
        <taxon>Rhizaria</taxon>
        <taxon>Cercozoa</taxon>
        <taxon>Chlorarachniophyceae</taxon>
        <taxon>Bigelowiella</taxon>
    </lineage>
</organism>